<reference evidence="1" key="2">
    <citation type="journal article" date="2015" name="Fish Shellfish Immunol.">
        <title>Early steps in the European eel (Anguilla anguilla)-Vibrio vulnificus interaction in the gills: Role of the RtxA13 toxin.</title>
        <authorList>
            <person name="Callol A."/>
            <person name="Pajuelo D."/>
            <person name="Ebbesson L."/>
            <person name="Teles M."/>
            <person name="MacKenzie S."/>
            <person name="Amaro C."/>
        </authorList>
    </citation>
    <scope>NUCLEOTIDE SEQUENCE</scope>
</reference>
<sequence length="22" mass="2734">MRRVIFYFFLVVQFSPYCDSCI</sequence>
<name>A0A0E9TVJ6_ANGAN</name>
<evidence type="ECO:0000313" key="1">
    <source>
        <dbReference type="EMBL" id="JAH57487.1"/>
    </source>
</evidence>
<organism evidence="1">
    <name type="scientific">Anguilla anguilla</name>
    <name type="common">European freshwater eel</name>
    <name type="synonym">Muraena anguilla</name>
    <dbReference type="NCBI Taxonomy" id="7936"/>
    <lineage>
        <taxon>Eukaryota</taxon>
        <taxon>Metazoa</taxon>
        <taxon>Chordata</taxon>
        <taxon>Craniata</taxon>
        <taxon>Vertebrata</taxon>
        <taxon>Euteleostomi</taxon>
        <taxon>Actinopterygii</taxon>
        <taxon>Neopterygii</taxon>
        <taxon>Teleostei</taxon>
        <taxon>Anguilliformes</taxon>
        <taxon>Anguillidae</taxon>
        <taxon>Anguilla</taxon>
    </lineage>
</organism>
<protein>
    <submittedName>
        <fullName evidence="1">Uncharacterized protein</fullName>
    </submittedName>
</protein>
<accession>A0A0E9TVJ6</accession>
<reference evidence="1" key="1">
    <citation type="submission" date="2014-11" db="EMBL/GenBank/DDBJ databases">
        <authorList>
            <person name="Amaro Gonzalez C."/>
        </authorList>
    </citation>
    <scope>NUCLEOTIDE SEQUENCE</scope>
</reference>
<dbReference type="EMBL" id="GBXM01051090">
    <property type="protein sequence ID" value="JAH57487.1"/>
    <property type="molecule type" value="Transcribed_RNA"/>
</dbReference>
<proteinExistence type="predicted"/>
<dbReference type="AlphaFoldDB" id="A0A0E9TVJ6"/>